<comment type="caution">
    <text evidence="3">The sequence shown here is derived from an EMBL/GenBank/DDBJ whole genome shotgun (WGS) entry which is preliminary data.</text>
</comment>
<dbReference type="InterPro" id="IPR012312">
    <property type="entry name" value="Hemerythrin-like"/>
</dbReference>
<reference evidence="3" key="1">
    <citation type="journal article" date="2020" name="mSystems">
        <title>Genome- and Community-Level Interaction Insights into Carbon Utilization and Element Cycling Functions of Hydrothermarchaeota in Hydrothermal Sediment.</title>
        <authorList>
            <person name="Zhou Z."/>
            <person name="Liu Y."/>
            <person name="Xu W."/>
            <person name="Pan J."/>
            <person name="Luo Z.H."/>
            <person name="Li M."/>
        </authorList>
    </citation>
    <scope>NUCLEOTIDE SEQUENCE [LARGE SCALE GENOMIC DNA]</scope>
    <source>
        <strain evidence="3">SpSt-479</strain>
    </source>
</reference>
<feature type="coiled-coil region" evidence="1">
    <location>
        <begin position="93"/>
        <end position="120"/>
    </location>
</feature>
<dbReference type="AlphaFoldDB" id="A0A7V3E6F1"/>
<proteinExistence type="predicted"/>
<feature type="domain" description="Hemerythrin-like" evidence="2">
    <location>
        <begin position="63"/>
        <end position="157"/>
    </location>
</feature>
<sequence length="242" mass="28738">MRIFFWKKYLIKKIKEYKMQISKTDLFTFIHKSLRSIIYDSSSGLQVTNFRNFEETESMLNILIKNLELLHEHAENEDNIIFPEIAEIEPIMIKELNEEHKDLELKLKDILSQVERIRNSTFEEERFEQGIKLNDLFNDFAATYLAHMNHEEQTVLKASQKYLSDAELIAIRTRIQTKISSEQYKIWLNWMLKSLNNYELKNLLIGMRAGAPKQVLDYVLDVMKNIISESRLKLILKETGFN</sequence>
<accession>A0A7V3E6F1</accession>
<gene>
    <name evidence="3" type="ORF">ENS31_05375</name>
</gene>
<organism evidence="3">
    <name type="scientific">Ignavibacterium album</name>
    <dbReference type="NCBI Taxonomy" id="591197"/>
    <lineage>
        <taxon>Bacteria</taxon>
        <taxon>Pseudomonadati</taxon>
        <taxon>Ignavibacteriota</taxon>
        <taxon>Ignavibacteria</taxon>
        <taxon>Ignavibacteriales</taxon>
        <taxon>Ignavibacteriaceae</taxon>
        <taxon>Ignavibacterium</taxon>
    </lineage>
</organism>
<keyword evidence="1" id="KW-0175">Coiled coil</keyword>
<evidence type="ECO:0000313" key="3">
    <source>
        <dbReference type="EMBL" id="HFI90950.1"/>
    </source>
</evidence>
<protein>
    <recommendedName>
        <fullName evidence="2">Hemerythrin-like domain-containing protein</fullName>
    </recommendedName>
</protein>
<dbReference type="Pfam" id="PF01814">
    <property type="entry name" value="Hemerythrin"/>
    <property type="match status" value="1"/>
</dbReference>
<dbReference type="EMBL" id="DSUJ01000008">
    <property type="protein sequence ID" value="HFI90950.1"/>
    <property type="molecule type" value="Genomic_DNA"/>
</dbReference>
<dbReference type="Gene3D" id="1.20.120.520">
    <property type="entry name" value="nmb1532 protein domain like"/>
    <property type="match status" value="1"/>
</dbReference>
<evidence type="ECO:0000259" key="2">
    <source>
        <dbReference type="Pfam" id="PF01814"/>
    </source>
</evidence>
<evidence type="ECO:0000256" key="1">
    <source>
        <dbReference type="SAM" id="Coils"/>
    </source>
</evidence>
<name>A0A7V3E6F1_9BACT</name>